<dbReference type="NCBIfam" id="TIGR00254">
    <property type="entry name" value="GGDEF"/>
    <property type="match status" value="1"/>
</dbReference>
<dbReference type="AlphaFoldDB" id="A0A3N5BLX4"/>
<dbReference type="InterPro" id="IPR043128">
    <property type="entry name" value="Rev_trsase/Diguanyl_cyclase"/>
</dbReference>
<dbReference type="EMBL" id="RKRE01000002">
    <property type="protein sequence ID" value="RPF46745.1"/>
    <property type="molecule type" value="Genomic_DNA"/>
</dbReference>
<keyword evidence="1" id="KW-1133">Transmembrane helix</keyword>
<feature type="transmembrane region" description="Helical" evidence="1">
    <location>
        <begin position="70"/>
        <end position="93"/>
    </location>
</feature>
<dbReference type="SUPFAM" id="SSF55073">
    <property type="entry name" value="Nucleotide cyclase"/>
    <property type="match status" value="1"/>
</dbReference>
<feature type="transmembrane region" description="Helical" evidence="1">
    <location>
        <begin position="12"/>
        <end position="34"/>
    </location>
</feature>
<evidence type="ECO:0000256" key="1">
    <source>
        <dbReference type="SAM" id="Phobius"/>
    </source>
</evidence>
<dbReference type="SMART" id="SM00267">
    <property type="entry name" value="GGDEF"/>
    <property type="match status" value="1"/>
</dbReference>
<protein>
    <submittedName>
        <fullName evidence="3">Diguanylate cyclase (GGDEF)-like protein</fullName>
    </submittedName>
</protein>
<dbReference type="InterPro" id="IPR029787">
    <property type="entry name" value="Nucleotide_cyclase"/>
</dbReference>
<keyword evidence="4" id="KW-1185">Reference proteome</keyword>
<keyword evidence="1" id="KW-0472">Membrane</keyword>
<dbReference type="InterPro" id="IPR050469">
    <property type="entry name" value="Diguanylate_Cyclase"/>
</dbReference>
<dbReference type="Proteomes" id="UP000282654">
    <property type="component" value="Unassembled WGS sequence"/>
</dbReference>
<dbReference type="PANTHER" id="PTHR45138:SF9">
    <property type="entry name" value="DIGUANYLATE CYCLASE DGCM-RELATED"/>
    <property type="match status" value="1"/>
</dbReference>
<gene>
    <name evidence="3" type="ORF">EDD75_1003</name>
</gene>
<dbReference type="Gene3D" id="3.30.70.270">
    <property type="match status" value="1"/>
</dbReference>
<dbReference type="PANTHER" id="PTHR45138">
    <property type="entry name" value="REGULATORY COMPONENTS OF SENSORY TRANSDUCTION SYSTEM"/>
    <property type="match status" value="1"/>
</dbReference>
<comment type="caution">
    <text evidence="3">The sequence shown here is derived from an EMBL/GenBank/DDBJ whole genome shotgun (WGS) entry which is preliminary data.</text>
</comment>
<evidence type="ECO:0000313" key="3">
    <source>
        <dbReference type="EMBL" id="RPF46745.1"/>
    </source>
</evidence>
<dbReference type="RefSeq" id="WP_170157719.1">
    <property type="nucleotide sequence ID" value="NZ_RKRE01000002.1"/>
</dbReference>
<keyword evidence="1" id="KW-0812">Transmembrane</keyword>
<evidence type="ECO:0000259" key="2">
    <source>
        <dbReference type="PROSITE" id="PS50887"/>
    </source>
</evidence>
<reference evidence="3 4" key="1">
    <citation type="submission" date="2018-11" db="EMBL/GenBank/DDBJ databases">
        <title>Genomic Encyclopedia of Type Strains, Phase IV (KMG-IV): sequencing the most valuable type-strain genomes for metagenomic binning, comparative biology and taxonomic classification.</title>
        <authorList>
            <person name="Goeker M."/>
        </authorList>
    </citation>
    <scope>NUCLEOTIDE SEQUENCE [LARGE SCALE GENOMIC DNA]</scope>
    <source>
        <strain evidence="3 4">DSM 102936</strain>
    </source>
</reference>
<sequence length="270" mass="29236">MPDLLLSSAGTLAQTAPVVSEIAWFAVIACACRYLKNRRAATLLAVGVLSFVTGWAIRLLSDCAKLPGELIAGSDLAIALSFILMLVSIVYLARIGWRTAHLLKYEAESDPLTGAYNRRYFLRALQAALAEAEAGFAVAIIDIDNMKEINDNFGHHKGDEVLQRVARTLREGVRQTDVVARLGGDEFGVIFRKANGDTGVLLERLRKQLDASGVAASFGLASCPQDGKEIERLLAVADARMYRQKKARKNRAARGGAGELKNPVLLTAAR</sequence>
<dbReference type="InterPro" id="IPR000160">
    <property type="entry name" value="GGDEF_dom"/>
</dbReference>
<accession>A0A3N5BLX4</accession>
<dbReference type="Pfam" id="PF00990">
    <property type="entry name" value="GGDEF"/>
    <property type="match status" value="1"/>
</dbReference>
<dbReference type="PROSITE" id="PS50887">
    <property type="entry name" value="GGDEF"/>
    <property type="match status" value="1"/>
</dbReference>
<feature type="domain" description="GGDEF" evidence="2">
    <location>
        <begin position="134"/>
        <end position="257"/>
    </location>
</feature>
<proteinExistence type="predicted"/>
<dbReference type="GO" id="GO:0052621">
    <property type="term" value="F:diguanylate cyclase activity"/>
    <property type="evidence" value="ECO:0007669"/>
    <property type="project" value="TreeGrafter"/>
</dbReference>
<feature type="transmembrane region" description="Helical" evidence="1">
    <location>
        <begin position="41"/>
        <end position="58"/>
    </location>
</feature>
<dbReference type="CDD" id="cd01949">
    <property type="entry name" value="GGDEF"/>
    <property type="match status" value="1"/>
</dbReference>
<organism evidence="3 4">
    <name type="scientific">Thermodesulfitimonas autotrophica</name>
    <dbReference type="NCBI Taxonomy" id="1894989"/>
    <lineage>
        <taxon>Bacteria</taxon>
        <taxon>Bacillati</taxon>
        <taxon>Bacillota</taxon>
        <taxon>Clostridia</taxon>
        <taxon>Thermoanaerobacterales</taxon>
        <taxon>Thermoanaerobacteraceae</taxon>
        <taxon>Thermodesulfitimonas</taxon>
    </lineage>
</organism>
<evidence type="ECO:0000313" key="4">
    <source>
        <dbReference type="Proteomes" id="UP000282654"/>
    </source>
</evidence>
<name>A0A3N5BLX4_9THEO</name>